<reference evidence="18" key="1">
    <citation type="submission" date="2022-07" db="EMBL/GenBank/DDBJ databases">
        <title>Phylogenomic reconstructions and comparative analyses of Kickxellomycotina fungi.</title>
        <authorList>
            <person name="Reynolds N.K."/>
            <person name="Stajich J.E."/>
            <person name="Barry K."/>
            <person name="Grigoriev I.V."/>
            <person name="Crous P."/>
            <person name="Smith M.E."/>
        </authorList>
    </citation>
    <scope>NUCLEOTIDE SEQUENCE</scope>
    <source>
        <strain evidence="18">BCRC 34489</strain>
    </source>
</reference>
<evidence type="ECO:0000259" key="17">
    <source>
        <dbReference type="PROSITE" id="PS50868"/>
    </source>
</evidence>
<feature type="binding site" evidence="12">
    <location>
        <position position="236"/>
    </location>
    <ligand>
        <name>Zn(2+)</name>
        <dbReference type="ChEBI" id="CHEBI:29105"/>
        <label>2</label>
    </ligand>
</feature>
<dbReference type="EMBL" id="JANBUM010000130">
    <property type="protein sequence ID" value="KAJ2783834.1"/>
    <property type="molecule type" value="Genomic_DNA"/>
</dbReference>
<feature type="domain" description="Post-SET" evidence="17">
    <location>
        <begin position="389"/>
        <end position="405"/>
    </location>
</feature>
<evidence type="ECO:0000256" key="5">
    <source>
        <dbReference type="ARBA" id="ARBA00022679"/>
    </source>
</evidence>
<dbReference type="PIRSF" id="PIRSF009343">
    <property type="entry name" value="SUV39_SET"/>
    <property type="match status" value="1"/>
</dbReference>
<evidence type="ECO:0000313" key="18">
    <source>
        <dbReference type="EMBL" id="KAJ2783834.1"/>
    </source>
</evidence>
<feature type="binding site" evidence="12">
    <location>
        <position position="197"/>
    </location>
    <ligand>
        <name>Zn(2+)</name>
        <dbReference type="ChEBI" id="CHEBI:29105"/>
        <label>2</label>
    </ligand>
</feature>
<dbReference type="SMART" id="SM00298">
    <property type="entry name" value="CHROMO"/>
    <property type="match status" value="1"/>
</dbReference>
<comment type="caution">
    <text evidence="18">The sequence shown here is derived from an EMBL/GenBank/DDBJ whole genome shotgun (WGS) entry which is preliminary data.</text>
</comment>
<dbReference type="Pfam" id="PF00856">
    <property type="entry name" value="SET"/>
    <property type="match status" value="1"/>
</dbReference>
<keyword evidence="10 11" id="KW-0539">Nucleus</keyword>
<keyword evidence="19" id="KW-1185">Reference proteome</keyword>
<dbReference type="InterPro" id="IPR003616">
    <property type="entry name" value="Post-SET_dom"/>
</dbReference>
<evidence type="ECO:0000256" key="2">
    <source>
        <dbReference type="ARBA" id="ARBA00004286"/>
    </source>
</evidence>
<keyword evidence="4 11" id="KW-0489">Methyltransferase</keyword>
<dbReference type="PROSITE" id="PS50013">
    <property type="entry name" value="CHROMO_2"/>
    <property type="match status" value="1"/>
</dbReference>
<evidence type="ECO:0000256" key="13">
    <source>
        <dbReference type="SAM" id="MobiDB-lite"/>
    </source>
</evidence>
<dbReference type="PROSITE" id="PS50868">
    <property type="entry name" value="POST_SET"/>
    <property type="match status" value="1"/>
</dbReference>
<feature type="binding site" evidence="12">
    <location>
        <position position="199"/>
    </location>
    <ligand>
        <name>Zn(2+)</name>
        <dbReference type="ChEBI" id="CHEBI:29105"/>
        <label>1</label>
    </ligand>
</feature>
<dbReference type="SUPFAM" id="SSF54160">
    <property type="entry name" value="Chromo domain-like"/>
    <property type="match status" value="1"/>
</dbReference>
<sequence>MTLQAPPEVEAVVVAVAVDKRLQGGKAEGADVAPRRSQYQNPPSQPVLDSRSVPMVVAAQKRNPPRKTRQQIAAETSKPTDGSDDYVVEAILNDVDFGDVHLFELKWKGFSLAETSWVKESDLKNCRDLYANYMRNRPVNTADLRKFYLLVSEAQSTRPIVITNTVDTVGCPENFTYINENIYSEDIPRPCTPVCPCTCTDNCTKDCECVEGTYYDSSGAMIAGRDVALMECGPKCACSEDCVTRVIQKGSDVNLEIFRTKHKGWGVRSRQHIKKGTFIAEYVGEVITSEDADRRGRDDTAAGLTYLFDLDMNTPKGVISEFSIDAKTHGNVSHFFNHSCDPNLVIHQAFVEHRDPRLHRLAFFTTKDIEPKEELVFDYDPLNDGNGQMTIQCFCGSENCRKIIVF</sequence>
<dbReference type="GO" id="GO:0005634">
    <property type="term" value="C:nucleus"/>
    <property type="evidence" value="ECO:0007669"/>
    <property type="project" value="UniProtKB-SubCell"/>
</dbReference>
<evidence type="ECO:0000256" key="10">
    <source>
        <dbReference type="ARBA" id="ARBA00023242"/>
    </source>
</evidence>
<dbReference type="InterPro" id="IPR046341">
    <property type="entry name" value="SET_dom_sf"/>
</dbReference>
<dbReference type="InterPro" id="IPR016197">
    <property type="entry name" value="Chromo-like_dom_sf"/>
</dbReference>
<evidence type="ECO:0000256" key="4">
    <source>
        <dbReference type="ARBA" id="ARBA00022603"/>
    </source>
</evidence>
<keyword evidence="7 11" id="KW-0479">Metal-binding</keyword>
<dbReference type="Pfam" id="PF00385">
    <property type="entry name" value="Chromo"/>
    <property type="match status" value="1"/>
</dbReference>
<feature type="binding site" evidence="12">
    <location>
        <position position="232"/>
    </location>
    <ligand>
        <name>Zn(2+)</name>
        <dbReference type="ChEBI" id="CHEBI:29105"/>
        <label>3</label>
    </ligand>
</feature>
<feature type="compositionally biased region" description="Polar residues" evidence="13">
    <location>
        <begin position="70"/>
        <end position="80"/>
    </location>
</feature>
<dbReference type="Gene3D" id="2.40.50.40">
    <property type="match status" value="1"/>
</dbReference>
<evidence type="ECO:0000256" key="9">
    <source>
        <dbReference type="ARBA" id="ARBA00022853"/>
    </source>
</evidence>
<dbReference type="SMART" id="SM00468">
    <property type="entry name" value="PreSET"/>
    <property type="match status" value="1"/>
</dbReference>
<dbReference type="InterPro" id="IPR000953">
    <property type="entry name" value="Chromo/chromo_shadow_dom"/>
</dbReference>
<feature type="domain" description="SET" evidence="15">
    <location>
        <begin position="253"/>
        <end position="380"/>
    </location>
</feature>
<feature type="domain" description="Chromo" evidence="14">
    <location>
        <begin position="86"/>
        <end position="145"/>
    </location>
</feature>
<dbReference type="PANTHER" id="PTHR46223">
    <property type="entry name" value="HISTONE-LYSINE N-METHYLTRANSFERASE SUV39H"/>
    <property type="match status" value="1"/>
</dbReference>
<evidence type="ECO:0000259" key="15">
    <source>
        <dbReference type="PROSITE" id="PS50280"/>
    </source>
</evidence>
<gene>
    <name evidence="18" type="ORF">GGI15_002439</name>
</gene>
<comment type="subcellular location">
    <subcellularLocation>
        <location evidence="2">Chromosome</location>
    </subcellularLocation>
    <subcellularLocation>
        <location evidence="1 11">Nucleus</location>
    </subcellularLocation>
</comment>
<dbReference type="OrthoDB" id="308383at2759"/>
<feature type="domain" description="Pre-SET" evidence="16">
    <location>
        <begin position="195"/>
        <end position="250"/>
    </location>
</feature>
<evidence type="ECO:0000256" key="1">
    <source>
        <dbReference type="ARBA" id="ARBA00004123"/>
    </source>
</evidence>
<evidence type="ECO:0000256" key="11">
    <source>
        <dbReference type="PIRNR" id="PIRNR009343"/>
    </source>
</evidence>
<keyword evidence="5 11" id="KW-0808">Transferase</keyword>
<evidence type="ECO:0000259" key="16">
    <source>
        <dbReference type="PROSITE" id="PS50867"/>
    </source>
</evidence>
<feature type="binding site" evidence="12">
    <location>
        <position position="197"/>
    </location>
    <ligand>
        <name>Zn(2+)</name>
        <dbReference type="ChEBI" id="CHEBI:29105"/>
        <label>1</label>
    </ligand>
</feature>
<accession>A0A9W8LLB1</accession>
<dbReference type="PROSITE" id="PS50280">
    <property type="entry name" value="SET"/>
    <property type="match status" value="1"/>
</dbReference>
<name>A0A9W8LLB1_9FUNG</name>
<feature type="binding site" evidence="12">
    <location>
        <position position="232"/>
    </location>
    <ligand>
        <name>Zn(2+)</name>
        <dbReference type="ChEBI" id="CHEBI:29105"/>
        <label>2</label>
    </ligand>
</feature>
<dbReference type="PANTHER" id="PTHR46223:SF4">
    <property type="entry name" value="HISTONE-LYSINE N-METHYLTRANSFERASE-RELATED"/>
    <property type="match status" value="1"/>
</dbReference>
<feature type="binding site" evidence="12">
    <location>
        <position position="400"/>
    </location>
    <ligand>
        <name>Zn(2+)</name>
        <dbReference type="ChEBI" id="CHEBI:29105"/>
        <label>4</label>
    </ligand>
</feature>
<dbReference type="Proteomes" id="UP001140172">
    <property type="component" value="Unassembled WGS sequence"/>
</dbReference>
<feature type="binding site" evidence="12">
    <location>
        <position position="242"/>
    </location>
    <ligand>
        <name>Zn(2+)</name>
        <dbReference type="ChEBI" id="CHEBI:29105"/>
        <label>3</label>
    </ligand>
</feature>
<dbReference type="GO" id="GO:0008270">
    <property type="term" value="F:zinc ion binding"/>
    <property type="evidence" value="ECO:0007669"/>
    <property type="project" value="UniProtKB-UniRule"/>
</dbReference>
<evidence type="ECO:0000256" key="3">
    <source>
        <dbReference type="ARBA" id="ARBA00022454"/>
    </source>
</evidence>
<evidence type="ECO:0000256" key="6">
    <source>
        <dbReference type="ARBA" id="ARBA00022691"/>
    </source>
</evidence>
<keyword evidence="3" id="KW-0158">Chromosome</keyword>
<evidence type="ECO:0000256" key="8">
    <source>
        <dbReference type="ARBA" id="ARBA00022833"/>
    </source>
</evidence>
<evidence type="ECO:0000256" key="7">
    <source>
        <dbReference type="ARBA" id="ARBA00022723"/>
    </source>
</evidence>
<feature type="binding site" evidence="12">
    <location>
        <position position="393"/>
    </location>
    <ligand>
        <name>Zn(2+)</name>
        <dbReference type="ChEBI" id="CHEBI:29105"/>
        <label>4</label>
    </ligand>
</feature>
<feature type="region of interest" description="Disordered" evidence="13">
    <location>
        <begin position="24"/>
        <end position="81"/>
    </location>
</feature>
<organism evidence="18 19">
    <name type="scientific">Coemansia interrupta</name>
    <dbReference type="NCBI Taxonomy" id="1126814"/>
    <lineage>
        <taxon>Eukaryota</taxon>
        <taxon>Fungi</taxon>
        <taxon>Fungi incertae sedis</taxon>
        <taxon>Zoopagomycota</taxon>
        <taxon>Kickxellomycotina</taxon>
        <taxon>Kickxellomycetes</taxon>
        <taxon>Kickxellales</taxon>
        <taxon>Kickxellaceae</taxon>
        <taxon>Coemansia</taxon>
    </lineage>
</organism>
<dbReference type="InterPro" id="IPR001214">
    <property type="entry name" value="SET_dom"/>
</dbReference>
<dbReference type="Pfam" id="PF05033">
    <property type="entry name" value="Pre-SET"/>
    <property type="match status" value="1"/>
</dbReference>
<dbReference type="AlphaFoldDB" id="A0A9W8LLB1"/>
<keyword evidence="9 11" id="KW-0156">Chromatin regulator</keyword>
<dbReference type="SUPFAM" id="SSF82199">
    <property type="entry name" value="SET domain"/>
    <property type="match status" value="1"/>
</dbReference>
<dbReference type="GO" id="GO:0140949">
    <property type="term" value="F:histone H3K9 trimethyltransferase activity"/>
    <property type="evidence" value="ECO:0007669"/>
    <property type="project" value="UniProtKB-EC"/>
</dbReference>
<dbReference type="PROSITE" id="PS50867">
    <property type="entry name" value="PRE_SET"/>
    <property type="match status" value="1"/>
</dbReference>
<keyword evidence="8 11" id="KW-0862">Zinc</keyword>
<dbReference type="InterPro" id="IPR023780">
    <property type="entry name" value="Chromo_domain"/>
</dbReference>
<proteinExistence type="inferred from homology"/>
<dbReference type="Gene3D" id="2.170.270.10">
    <property type="entry name" value="SET domain"/>
    <property type="match status" value="1"/>
</dbReference>
<protein>
    <recommendedName>
        <fullName evidence="11">Histone-lysine N-methyltransferase</fullName>
        <ecNumber evidence="11">2.1.1.355</ecNumber>
    </recommendedName>
</protein>
<evidence type="ECO:0000259" key="14">
    <source>
        <dbReference type="PROSITE" id="PS50013"/>
    </source>
</evidence>
<comment type="catalytic activity">
    <reaction evidence="11">
        <text>L-lysyl(9)-[histone H3] + 3 S-adenosyl-L-methionine = N(6),N(6),N(6)-trimethyl-L-lysyl(9)-[histone H3] + 3 S-adenosyl-L-homocysteine + 3 H(+)</text>
        <dbReference type="Rhea" id="RHEA:60276"/>
        <dbReference type="Rhea" id="RHEA-COMP:15538"/>
        <dbReference type="Rhea" id="RHEA-COMP:15546"/>
        <dbReference type="ChEBI" id="CHEBI:15378"/>
        <dbReference type="ChEBI" id="CHEBI:29969"/>
        <dbReference type="ChEBI" id="CHEBI:57856"/>
        <dbReference type="ChEBI" id="CHEBI:59789"/>
        <dbReference type="ChEBI" id="CHEBI:61961"/>
        <dbReference type="EC" id="2.1.1.355"/>
    </reaction>
</comment>
<dbReference type="InterPro" id="IPR007728">
    <property type="entry name" value="Pre-SET_dom"/>
</dbReference>
<dbReference type="SMART" id="SM00317">
    <property type="entry name" value="SET"/>
    <property type="match status" value="1"/>
</dbReference>
<dbReference type="GO" id="GO:0032259">
    <property type="term" value="P:methylation"/>
    <property type="evidence" value="ECO:0007669"/>
    <property type="project" value="UniProtKB-KW"/>
</dbReference>
<dbReference type="EC" id="2.1.1.355" evidence="11"/>
<feature type="binding site" evidence="12">
    <location>
        <position position="238"/>
    </location>
    <ligand>
        <name>Zn(2+)</name>
        <dbReference type="ChEBI" id="CHEBI:29105"/>
        <label>3</label>
    </ligand>
</feature>
<evidence type="ECO:0000313" key="19">
    <source>
        <dbReference type="Proteomes" id="UP001140172"/>
    </source>
</evidence>
<feature type="binding site" evidence="12">
    <location>
        <position position="340"/>
    </location>
    <ligand>
        <name>Zn(2+)</name>
        <dbReference type="ChEBI" id="CHEBI:29105"/>
        <label>4</label>
    </ligand>
</feature>
<evidence type="ECO:0000256" key="12">
    <source>
        <dbReference type="PIRSR" id="PIRSR009343-2"/>
    </source>
</evidence>
<keyword evidence="6 11" id="KW-0949">S-adenosyl-L-methionine</keyword>
<dbReference type="GO" id="GO:0005694">
    <property type="term" value="C:chromosome"/>
    <property type="evidence" value="ECO:0007669"/>
    <property type="project" value="UniProtKB-SubCell"/>
</dbReference>
<feature type="binding site" evidence="12">
    <location>
        <position position="395"/>
    </location>
    <ligand>
        <name>Zn(2+)</name>
        <dbReference type="ChEBI" id="CHEBI:29105"/>
        <label>4</label>
    </ligand>
</feature>
<dbReference type="InterPro" id="IPR050973">
    <property type="entry name" value="H3K9_Histone-Lys_N-MTase"/>
</dbReference>
<comment type="similarity">
    <text evidence="11">Belongs to the class V-like SAM-binding methyltransferase superfamily. Histone-lysine methyltransferase family. Suvar3-9 subfamily.</text>
</comment>
<dbReference type="InterPro" id="IPR011381">
    <property type="entry name" value="H3-K9_MeTrfase_SUV39H1/2-like"/>
</dbReference>